<name>A0A1F5YY69_9BACT</name>
<evidence type="ECO:0000313" key="3">
    <source>
        <dbReference type="Proteomes" id="UP000179129"/>
    </source>
</evidence>
<organism evidence="2 3">
    <name type="scientific">Candidatus Glassbacteria bacterium RIFCSPLOWO2_12_FULL_58_11</name>
    <dbReference type="NCBI Taxonomy" id="1817867"/>
    <lineage>
        <taxon>Bacteria</taxon>
        <taxon>Candidatus Glassiibacteriota</taxon>
    </lineage>
</organism>
<dbReference type="Proteomes" id="UP000179129">
    <property type="component" value="Unassembled WGS sequence"/>
</dbReference>
<keyword evidence="1" id="KW-0732">Signal</keyword>
<proteinExistence type="predicted"/>
<gene>
    <name evidence="2" type="ORF">A3F83_07635</name>
</gene>
<accession>A0A1F5YY69</accession>
<comment type="caution">
    <text evidence="2">The sequence shown here is derived from an EMBL/GenBank/DDBJ whole genome shotgun (WGS) entry which is preliminary data.</text>
</comment>
<feature type="signal peptide" evidence="1">
    <location>
        <begin position="1"/>
        <end position="24"/>
    </location>
</feature>
<dbReference type="Gene3D" id="2.130.10.10">
    <property type="entry name" value="YVTN repeat-like/Quinoprotein amine dehydrogenase"/>
    <property type="match status" value="1"/>
</dbReference>
<protein>
    <submittedName>
        <fullName evidence="2">Uncharacterized protein</fullName>
    </submittedName>
</protein>
<reference evidence="2 3" key="1">
    <citation type="journal article" date="2016" name="Nat. Commun.">
        <title>Thousands of microbial genomes shed light on interconnected biogeochemical processes in an aquifer system.</title>
        <authorList>
            <person name="Anantharaman K."/>
            <person name="Brown C.T."/>
            <person name="Hug L.A."/>
            <person name="Sharon I."/>
            <person name="Castelle C.J."/>
            <person name="Probst A.J."/>
            <person name="Thomas B.C."/>
            <person name="Singh A."/>
            <person name="Wilkins M.J."/>
            <person name="Karaoz U."/>
            <person name="Brodie E.L."/>
            <person name="Williams K.H."/>
            <person name="Hubbard S.S."/>
            <person name="Banfield J.F."/>
        </authorList>
    </citation>
    <scope>NUCLEOTIDE SEQUENCE [LARGE SCALE GENOMIC DNA]</scope>
</reference>
<sequence>MGLLARITAAFLLASSLSASPTPAGPTAPTGKLPLQLNGQRGFGGPYHLSVGLRGELFVLDRGSALLYRISPADGAVMWRIDGSESGQPFIDPASLSRPDGFFINLTDRGSRKIWRIYYRGEVRGSLDLSFAADPVMLELTGGSQMVLYDRASSKLYLLDDSGRPLWSFPVGAGRNTAEPRDMSVSADGGTLYLLWADPPGITTVNLFGRNSSEIPLELPEARPALLAATTDSSGRQLLCLADPGGAAFTLEPLSGTLAGLPLELGQVWDIRARPGQPGKILILSGPEPSVLEIELEMGE</sequence>
<dbReference type="AlphaFoldDB" id="A0A1F5YY69"/>
<dbReference type="EMBL" id="MFIX01000088">
    <property type="protein sequence ID" value="OGG05138.1"/>
    <property type="molecule type" value="Genomic_DNA"/>
</dbReference>
<evidence type="ECO:0000256" key="1">
    <source>
        <dbReference type="SAM" id="SignalP"/>
    </source>
</evidence>
<dbReference type="SUPFAM" id="SSF101898">
    <property type="entry name" value="NHL repeat"/>
    <property type="match status" value="1"/>
</dbReference>
<dbReference type="InterPro" id="IPR015943">
    <property type="entry name" value="WD40/YVTN_repeat-like_dom_sf"/>
</dbReference>
<evidence type="ECO:0000313" key="2">
    <source>
        <dbReference type="EMBL" id="OGG05138.1"/>
    </source>
</evidence>
<feature type="chain" id="PRO_5009522736" evidence="1">
    <location>
        <begin position="25"/>
        <end position="300"/>
    </location>
</feature>